<gene>
    <name evidence="1" type="ORF">TIFTF001_038280</name>
    <name evidence="2" type="ORF">TIFTF001_038283</name>
</gene>
<evidence type="ECO:0000313" key="3">
    <source>
        <dbReference type="Proteomes" id="UP001187192"/>
    </source>
</evidence>
<organism evidence="1 3">
    <name type="scientific">Ficus carica</name>
    <name type="common">Common fig</name>
    <dbReference type="NCBI Taxonomy" id="3494"/>
    <lineage>
        <taxon>Eukaryota</taxon>
        <taxon>Viridiplantae</taxon>
        <taxon>Streptophyta</taxon>
        <taxon>Embryophyta</taxon>
        <taxon>Tracheophyta</taxon>
        <taxon>Spermatophyta</taxon>
        <taxon>Magnoliopsida</taxon>
        <taxon>eudicotyledons</taxon>
        <taxon>Gunneridae</taxon>
        <taxon>Pentapetalae</taxon>
        <taxon>rosids</taxon>
        <taxon>fabids</taxon>
        <taxon>Rosales</taxon>
        <taxon>Moraceae</taxon>
        <taxon>Ficeae</taxon>
        <taxon>Ficus</taxon>
    </lineage>
</organism>
<dbReference type="EMBL" id="BTGU01000796">
    <property type="protein sequence ID" value="GMN69231.1"/>
    <property type="molecule type" value="Genomic_DNA"/>
</dbReference>
<evidence type="ECO:0000313" key="2">
    <source>
        <dbReference type="EMBL" id="GMN69231.1"/>
    </source>
</evidence>
<proteinExistence type="predicted"/>
<evidence type="ECO:0000313" key="1">
    <source>
        <dbReference type="EMBL" id="GMN69228.1"/>
    </source>
</evidence>
<dbReference type="EMBL" id="BTGU01000795">
    <property type="protein sequence ID" value="GMN69228.1"/>
    <property type="molecule type" value="Genomic_DNA"/>
</dbReference>
<sequence>MKASKLSCVKPTCHKGGFNPWLRAIVSNLLPDKLDARLWRDGIVDCEIWVRHCHDPDLRYVGS</sequence>
<dbReference type="Proteomes" id="UP001187192">
    <property type="component" value="Unassembled WGS sequence"/>
</dbReference>
<accession>A0AA88J9T0</accession>
<comment type="caution">
    <text evidence="1">The sequence shown here is derived from an EMBL/GenBank/DDBJ whole genome shotgun (WGS) entry which is preliminary data.</text>
</comment>
<protein>
    <submittedName>
        <fullName evidence="1">Uncharacterized protein</fullName>
    </submittedName>
</protein>
<name>A0AA88J9T0_FICCA</name>
<reference evidence="1" key="1">
    <citation type="submission" date="2023-07" db="EMBL/GenBank/DDBJ databases">
        <title>draft genome sequence of fig (Ficus carica).</title>
        <authorList>
            <person name="Takahashi T."/>
            <person name="Nishimura K."/>
        </authorList>
    </citation>
    <scope>NUCLEOTIDE SEQUENCE</scope>
</reference>
<dbReference type="AlphaFoldDB" id="A0AA88J9T0"/>
<keyword evidence="3" id="KW-1185">Reference proteome</keyword>